<organism evidence="2 3">
    <name type="scientific">Mikania micrantha</name>
    <name type="common">bitter vine</name>
    <dbReference type="NCBI Taxonomy" id="192012"/>
    <lineage>
        <taxon>Eukaryota</taxon>
        <taxon>Viridiplantae</taxon>
        <taxon>Streptophyta</taxon>
        <taxon>Embryophyta</taxon>
        <taxon>Tracheophyta</taxon>
        <taxon>Spermatophyta</taxon>
        <taxon>Magnoliopsida</taxon>
        <taxon>eudicotyledons</taxon>
        <taxon>Gunneridae</taxon>
        <taxon>Pentapetalae</taxon>
        <taxon>asterids</taxon>
        <taxon>campanulids</taxon>
        <taxon>Asterales</taxon>
        <taxon>Asteraceae</taxon>
        <taxon>Asteroideae</taxon>
        <taxon>Heliantheae alliance</taxon>
        <taxon>Eupatorieae</taxon>
        <taxon>Mikania</taxon>
    </lineage>
</organism>
<evidence type="ECO:0000256" key="1">
    <source>
        <dbReference type="SAM" id="MobiDB-lite"/>
    </source>
</evidence>
<dbReference type="EMBL" id="SZYD01000005">
    <property type="protein sequence ID" value="KAD6118850.1"/>
    <property type="molecule type" value="Genomic_DNA"/>
</dbReference>
<dbReference type="Proteomes" id="UP000326396">
    <property type="component" value="Linkage Group LG13"/>
</dbReference>
<evidence type="ECO:0008006" key="4">
    <source>
        <dbReference type="Google" id="ProtNLM"/>
    </source>
</evidence>
<accession>A0A5N6P9S1</accession>
<reference evidence="2 3" key="1">
    <citation type="submission" date="2019-05" db="EMBL/GenBank/DDBJ databases">
        <title>Mikania micrantha, genome provides insights into the molecular mechanism of rapid growth.</title>
        <authorList>
            <person name="Liu B."/>
        </authorList>
    </citation>
    <scope>NUCLEOTIDE SEQUENCE [LARGE SCALE GENOMIC DNA]</scope>
    <source>
        <strain evidence="2">NLD-2019</strain>
        <tissue evidence="2">Leaf</tissue>
    </source>
</reference>
<evidence type="ECO:0000313" key="3">
    <source>
        <dbReference type="Proteomes" id="UP000326396"/>
    </source>
</evidence>
<name>A0A5N6P9S1_9ASTR</name>
<gene>
    <name evidence="2" type="ORF">E3N88_10121</name>
</gene>
<protein>
    <recommendedName>
        <fullName evidence="4">TITAN-like protein</fullName>
    </recommendedName>
</protein>
<sequence length="516" mass="57724">MEVPSETRNHKSSTGTLEKNSKTKVKNNDFEFCKVCKLNHNQGRRHNYFPNHVKSLSLFLSHFQSRISDVRFFLKNPSLLLSELASRNRLWCVFCDSDVTEYDSFFVCEKAISHLASAEHLKNLKGFMWKHGGAMDQVDRFRVPESDLAKYERKCISMKSEDSNEQSSGPMIGPSNDIHNEMKFDSVDIFDRSCVHSHNSCFHNCVLPLQNHTNEHYQVSLSDLSGPAATSTSSYDNQSLLLDSDVKYSNNLRGNAGWNSLSQGCHQNELRKACQVYYEKREANGEGSSAGLQKLTQISSTIHEPSVGNVHSGAPPPWFNGTNGIHLDPFKMKTVKSKLNPKRVGAAWADRRKIEMEMEKRGVLPVNRFDASWLPNFGRVWQSGSRKDSRKEFEMEAKKPVKDESKICDLSLQLLPYISKRMNGCQTLQQTSTYLGISLIFLSGSLSKCVHGSPYKNGLPTKTPLLSTVIYLSLPEDSQSGPVLEHIIKLPSPSMATTTASGRATAAPIAATNPNP</sequence>
<dbReference type="PANTHER" id="PTHR31198:SF1">
    <property type="entry name" value="CENTROSOMAL AT-AC SPLICING FACTOR"/>
    <property type="match status" value="1"/>
</dbReference>
<dbReference type="InterPro" id="IPR028015">
    <property type="entry name" value="CCDC84-like"/>
</dbReference>
<dbReference type="Pfam" id="PF14968">
    <property type="entry name" value="CCDC84"/>
    <property type="match status" value="1"/>
</dbReference>
<proteinExistence type="predicted"/>
<feature type="region of interest" description="Disordered" evidence="1">
    <location>
        <begin position="1"/>
        <end position="21"/>
    </location>
</feature>
<evidence type="ECO:0000313" key="2">
    <source>
        <dbReference type="EMBL" id="KAD6118850.1"/>
    </source>
</evidence>
<comment type="caution">
    <text evidence="2">The sequence shown here is derived from an EMBL/GenBank/DDBJ whole genome shotgun (WGS) entry which is preliminary data.</text>
</comment>
<dbReference type="PANTHER" id="PTHR31198">
    <property type="entry name" value="COILED-COIL DOMAIN-CONTAINING PROTEIN 84"/>
    <property type="match status" value="1"/>
</dbReference>
<dbReference type="AlphaFoldDB" id="A0A5N6P9S1"/>
<keyword evidence="3" id="KW-1185">Reference proteome</keyword>
<dbReference type="OrthoDB" id="1892805at2759"/>